<dbReference type="EMBL" id="JASBWS010000012">
    <property type="protein sequence ID" value="KAJ9113546.1"/>
    <property type="molecule type" value="Genomic_DNA"/>
</dbReference>
<name>A0ACC2WRW1_9TREE</name>
<organism evidence="1 2">
    <name type="scientific">Naganishia adeliensis</name>
    <dbReference type="NCBI Taxonomy" id="92952"/>
    <lineage>
        <taxon>Eukaryota</taxon>
        <taxon>Fungi</taxon>
        <taxon>Dikarya</taxon>
        <taxon>Basidiomycota</taxon>
        <taxon>Agaricomycotina</taxon>
        <taxon>Tremellomycetes</taxon>
        <taxon>Filobasidiales</taxon>
        <taxon>Filobasidiaceae</taxon>
        <taxon>Naganishia</taxon>
    </lineage>
</organism>
<evidence type="ECO:0000313" key="1">
    <source>
        <dbReference type="EMBL" id="KAJ9113546.1"/>
    </source>
</evidence>
<protein>
    <submittedName>
        <fullName evidence="1">Uncharacterized protein</fullName>
    </submittedName>
</protein>
<reference evidence="1" key="1">
    <citation type="submission" date="2023-04" db="EMBL/GenBank/DDBJ databases">
        <title>Draft Genome sequencing of Naganishia species isolated from polar environments using Oxford Nanopore Technology.</title>
        <authorList>
            <person name="Leo P."/>
            <person name="Venkateswaran K."/>
        </authorList>
    </citation>
    <scope>NUCLEOTIDE SEQUENCE</scope>
    <source>
        <strain evidence="1">MNA-CCFEE 5262</strain>
    </source>
</reference>
<evidence type="ECO:0000313" key="2">
    <source>
        <dbReference type="Proteomes" id="UP001230649"/>
    </source>
</evidence>
<keyword evidence="2" id="KW-1185">Reference proteome</keyword>
<sequence length="445" mass="49218">MKGITKAFARTPHQFTTRIGMAKKTTDPEFDDYHRKFEVIEQGAEKILKDSKVFRDAVQTLLTSGSTFATSFTTLFSPIGSGEYDLTARHPQAEVTVNNIGQYQQLMEDLRETLAPELELIESRVITPSIELQDICKRIRKTITKRDHKLIDYDRHNNSLNKLREKKEKSLSDEKNLFKVEQDFEIASGEYEHWNNLLKQELPAFLQMAAAFSDPIFHSFYYMQLNILHLMQDKIQSFADGKYDVTQKDIEGIYFSQRGDAAEQIEALTITKRLISTGKSHRGTFDTKLMSGHRSASGSIAGRSPLDRKSSINSTSSAGLGRQASYSAGTAAKYNLPPPAHAASPAAVSAPPPYTAGSTGLASTSGSIKKAPPPPPMKRAASAVPQPEICVALFDFAPQADGDLGFKAGDRIEIIERSDTQDDWWTGRLNGVTGVFPGSYTQLQG</sequence>
<proteinExistence type="predicted"/>
<dbReference type="Proteomes" id="UP001230649">
    <property type="component" value="Unassembled WGS sequence"/>
</dbReference>
<comment type="caution">
    <text evidence="1">The sequence shown here is derived from an EMBL/GenBank/DDBJ whole genome shotgun (WGS) entry which is preliminary data.</text>
</comment>
<gene>
    <name evidence="1" type="ORF">QFC20_001897</name>
</gene>
<accession>A0ACC2WRW1</accession>